<evidence type="ECO:0000313" key="2">
    <source>
        <dbReference type="Proteomes" id="UP000828390"/>
    </source>
</evidence>
<keyword evidence="2" id="KW-1185">Reference proteome</keyword>
<reference evidence="1" key="1">
    <citation type="journal article" date="2019" name="bioRxiv">
        <title>The Genome of the Zebra Mussel, Dreissena polymorpha: A Resource for Invasive Species Research.</title>
        <authorList>
            <person name="McCartney M.A."/>
            <person name="Auch B."/>
            <person name="Kono T."/>
            <person name="Mallez S."/>
            <person name="Zhang Y."/>
            <person name="Obille A."/>
            <person name="Becker A."/>
            <person name="Abrahante J.E."/>
            <person name="Garbe J."/>
            <person name="Badalamenti J.P."/>
            <person name="Herman A."/>
            <person name="Mangelson H."/>
            <person name="Liachko I."/>
            <person name="Sullivan S."/>
            <person name="Sone E.D."/>
            <person name="Koren S."/>
            <person name="Silverstein K.A.T."/>
            <person name="Beckman K.B."/>
            <person name="Gohl D.M."/>
        </authorList>
    </citation>
    <scope>NUCLEOTIDE SEQUENCE</scope>
    <source>
        <strain evidence="1">Duluth1</strain>
        <tissue evidence="1">Whole animal</tissue>
    </source>
</reference>
<accession>A0A9D4KAB1</accession>
<gene>
    <name evidence="1" type="ORF">DPMN_109238</name>
</gene>
<protein>
    <submittedName>
        <fullName evidence="1">Uncharacterized protein</fullName>
    </submittedName>
</protein>
<comment type="caution">
    <text evidence="1">The sequence shown here is derived from an EMBL/GenBank/DDBJ whole genome shotgun (WGS) entry which is preliminary data.</text>
</comment>
<name>A0A9D4KAB1_DREPO</name>
<evidence type="ECO:0000313" key="1">
    <source>
        <dbReference type="EMBL" id="KAH3835870.1"/>
    </source>
</evidence>
<dbReference type="AlphaFoldDB" id="A0A9D4KAB1"/>
<reference evidence="1" key="2">
    <citation type="submission" date="2020-11" db="EMBL/GenBank/DDBJ databases">
        <authorList>
            <person name="McCartney M.A."/>
            <person name="Auch B."/>
            <person name="Kono T."/>
            <person name="Mallez S."/>
            <person name="Becker A."/>
            <person name="Gohl D.M."/>
            <person name="Silverstein K.A.T."/>
            <person name="Koren S."/>
            <person name="Bechman K.B."/>
            <person name="Herman A."/>
            <person name="Abrahante J.E."/>
            <person name="Garbe J."/>
        </authorList>
    </citation>
    <scope>NUCLEOTIDE SEQUENCE</scope>
    <source>
        <strain evidence="1">Duluth1</strain>
        <tissue evidence="1">Whole animal</tissue>
    </source>
</reference>
<dbReference type="EMBL" id="JAIWYP010000004">
    <property type="protein sequence ID" value="KAH3835870.1"/>
    <property type="molecule type" value="Genomic_DNA"/>
</dbReference>
<sequence length="654" mass="74216">MTTNGISDQAYQSVYRDSDQTSLKTVQMNIAYHYESMSLTGDNLCFTTLNPVQSYPSSPDIQCGQTRQFSQNVEESSQSLISQILESSFQVDDVVFDRLNNELFGLVKDAYISKLLDMSENNDSTLPQYRQDLSRRARLCKHCPTGSLKERRGANRSKRYAEDCYLLQHFLDGNVTNVDDLYRSQHAVIVNSQPTPARNQTQDRNMIDLKETVAFLKAEVSLLKTNMCKVNENMDTLHNDLHTVKSELQSCSNIISKQLDVSNSNTDNLVLSNGILAISRTLMKLEKSRNTLSDNISALQTTVRDNSICIEQLKDAETSIKNSNKIMLNDLTQRLQDDITRSTSDTISKSEHEAVLKSVHTRLKQCEHKIVSDNFGERVESVLEKFTSTISSKLDRVCNIIQDSLRLSGMKPTCACSTTYSQMIVAEDSAADLHAQKSKTRKVTPADIRTNTNTMSCLTEIQQTVLPKPAPRAMHPCSMEQHNTTGARQQREIFIDTLPPSEHLLVTSSPLRNQSVIEQPDSHNLQHTSQHDLYVATHLDGFQQQNRRRGRFSTVARKHHQSYVLKGIGLDSDLEGLEDFLTNHMRITYRSVKFLVTSREDCKVAQIVVDTEQAEKIAAGITWPEGMSCRPWIQRKEYVRRFRHETNRSSSFTK</sequence>
<dbReference type="Proteomes" id="UP000828390">
    <property type="component" value="Unassembled WGS sequence"/>
</dbReference>
<proteinExistence type="predicted"/>
<organism evidence="1 2">
    <name type="scientific">Dreissena polymorpha</name>
    <name type="common">Zebra mussel</name>
    <name type="synonym">Mytilus polymorpha</name>
    <dbReference type="NCBI Taxonomy" id="45954"/>
    <lineage>
        <taxon>Eukaryota</taxon>
        <taxon>Metazoa</taxon>
        <taxon>Spiralia</taxon>
        <taxon>Lophotrochozoa</taxon>
        <taxon>Mollusca</taxon>
        <taxon>Bivalvia</taxon>
        <taxon>Autobranchia</taxon>
        <taxon>Heteroconchia</taxon>
        <taxon>Euheterodonta</taxon>
        <taxon>Imparidentia</taxon>
        <taxon>Neoheterodontei</taxon>
        <taxon>Myida</taxon>
        <taxon>Dreissenoidea</taxon>
        <taxon>Dreissenidae</taxon>
        <taxon>Dreissena</taxon>
    </lineage>
</organism>